<keyword evidence="3" id="KW-0479">Metal-binding</keyword>
<keyword evidence="4" id="KW-0862">Zinc</keyword>
<dbReference type="EMBL" id="RBIG01000001">
    <property type="protein sequence ID" value="RKQ72550.1"/>
    <property type="molecule type" value="Genomic_DNA"/>
</dbReference>
<evidence type="ECO:0000256" key="6">
    <source>
        <dbReference type="ARBA" id="ARBA00048348"/>
    </source>
</evidence>
<evidence type="ECO:0000313" key="11">
    <source>
        <dbReference type="Proteomes" id="UP000277424"/>
    </source>
</evidence>
<dbReference type="EC" id="4.2.1.1" evidence="2"/>
<name>A0A420WNJ8_9PROT</name>
<feature type="chain" id="PRO_5019437453" description="carbonic anhydrase" evidence="8">
    <location>
        <begin position="24"/>
        <end position="261"/>
    </location>
</feature>
<dbReference type="InterPro" id="IPR041891">
    <property type="entry name" value="Alpha_CA_prokaryot-like"/>
</dbReference>
<dbReference type="PANTHER" id="PTHR18952:SF265">
    <property type="entry name" value="CARBONIC ANHYDRASE"/>
    <property type="match status" value="1"/>
</dbReference>
<dbReference type="Gene3D" id="3.10.200.10">
    <property type="entry name" value="Alpha carbonic anhydrase"/>
    <property type="match status" value="1"/>
</dbReference>
<dbReference type="GO" id="GO:0004089">
    <property type="term" value="F:carbonate dehydratase activity"/>
    <property type="evidence" value="ECO:0007669"/>
    <property type="project" value="UniProtKB-EC"/>
</dbReference>
<evidence type="ECO:0000259" key="9">
    <source>
        <dbReference type="PROSITE" id="PS51144"/>
    </source>
</evidence>
<proteinExistence type="inferred from homology"/>
<dbReference type="InterPro" id="IPR001148">
    <property type="entry name" value="CA_dom"/>
</dbReference>
<reference evidence="10 11" key="1">
    <citation type="submission" date="2018-10" db="EMBL/GenBank/DDBJ databases">
        <title>Comparative analysis of microorganisms from saline springs in Andes Mountain Range, Colombia.</title>
        <authorList>
            <person name="Rubin E."/>
        </authorList>
    </citation>
    <scope>NUCLEOTIDE SEQUENCE [LARGE SCALE GENOMIC DNA]</scope>
    <source>
        <strain evidence="10 11">USBA 36</strain>
    </source>
</reference>
<dbReference type="AlphaFoldDB" id="A0A420WNJ8"/>
<evidence type="ECO:0000256" key="1">
    <source>
        <dbReference type="ARBA" id="ARBA00010718"/>
    </source>
</evidence>
<dbReference type="PANTHER" id="PTHR18952">
    <property type="entry name" value="CARBONIC ANHYDRASE"/>
    <property type="match status" value="1"/>
</dbReference>
<evidence type="ECO:0000256" key="5">
    <source>
        <dbReference type="ARBA" id="ARBA00023239"/>
    </source>
</evidence>
<comment type="catalytic activity">
    <reaction evidence="6">
        <text>hydrogencarbonate + H(+) = CO2 + H2O</text>
        <dbReference type="Rhea" id="RHEA:10748"/>
        <dbReference type="ChEBI" id="CHEBI:15377"/>
        <dbReference type="ChEBI" id="CHEBI:15378"/>
        <dbReference type="ChEBI" id="CHEBI:16526"/>
        <dbReference type="ChEBI" id="CHEBI:17544"/>
        <dbReference type="EC" id="4.2.1.1"/>
    </reaction>
</comment>
<evidence type="ECO:0000256" key="8">
    <source>
        <dbReference type="SAM" id="SignalP"/>
    </source>
</evidence>
<sequence>MRRPTLSLALAALLTLTALPAGATPLVDQQHTMALGWDYKGQTGPAFWSSLSPSYWACGNGIRQSPIDVTAVTLADLPPLTLKYPGGALSVMNTGRVLKLRGGPRDVLDSGWSAYNLRHIDIRVPAEHRLDGREFAAELQLVHQRADGHVAILSVLMDEGRPNRGIDRVLAALPSGSGLERTLPDQSFSAHELLPDDLSYARYTGSLTVPPCTERVDWFVLRRPLTLSAEQARLLREAVGGTGNARPLQPRNGREIPATRN</sequence>
<protein>
    <recommendedName>
        <fullName evidence="2">carbonic anhydrase</fullName>
        <ecNumber evidence="2">4.2.1.1</ecNumber>
    </recommendedName>
</protein>
<dbReference type="SMART" id="SM01057">
    <property type="entry name" value="Carb_anhydrase"/>
    <property type="match status" value="1"/>
</dbReference>
<dbReference type="InterPro" id="IPR023561">
    <property type="entry name" value="Carbonic_anhydrase_a-class"/>
</dbReference>
<comment type="similarity">
    <text evidence="1">Belongs to the alpha-carbonic anhydrase family.</text>
</comment>
<feature type="region of interest" description="Disordered" evidence="7">
    <location>
        <begin position="238"/>
        <end position="261"/>
    </location>
</feature>
<feature type="signal peptide" evidence="8">
    <location>
        <begin position="1"/>
        <end position="23"/>
    </location>
</feature>
<evidence type="ECO:0000313" key="10">
    <source>
        <dbReference type="EMBL" id="RKQ72550.1"/>
    </source>
</evidence>
<organism evidence="10 11">
    <name type="scientific">Oceanibaculum indicum</name>
    <dbReference type="NCBI Taxonomy" id="526216"/>
    <lineage>
        <taxon>Bacteria</taxon>
        <taxon>Pseudomonadati</taxon>
        <taxon>Pseudomonadota</taxon>
        <taxon>Alphaproteobacteria</taxon>
        <taxon>Rhodospirillales</taxon>
        <taxon>Oceanibaculaceae</taxon>
        <taxon>Oceanibaculum</taxon>
    </lineage>
</organism>
<accession>A0A420WNJ8</accession>
<dbReference type="PROSITE" id="PS51144">
    <property type="entry name" value="ALPHA_CA_2"/>
    <property type="match status" value="1"/>
</dbReference>
<evidence type="ECO:0000256" key="7">
    <source>
        <dbReference type="SAM" id="MobiDB-lite"/>
    </source>
</evidence>
<evidence type="ECO:0000256" key="4">
    <source>
        <dbReference type="ARBA" id="ARBA00022833"/>
    </source>
</evidence>
<feature type="domain" description="Alpha-carbonic anhydrase" evidence="9">
    <location>
        <begin position="35"/>
        <end position="260"/>
    </location>
</feature>
<dbReference type="CDD" id="cd03124">
    <property type="entry name" value="alpha_CA_prokaryotic_like"/>
    <property type="match status" value="1"/>
</dbReference>
<dbReference type="SUPFAM" id="SSF51069">
    <property type="entry name" value="Carbonic anhydrase"/>
    <property type="match status" value="1"/>
</dbReference>
<keyword evidence="5" id="KW-0456">Lyase</keyword>
<dbReference type="Pfam" id="PF00194">
    <property type="entry name" value="Carb_anhydrase"/>
    <property type="match status" value="1"/>
</dbReference>
<comment type="caution">
    <text evidence="10">The sequence shown here is derived from an EMBL/GenBank/DDBJ whole genome shotgun (WGS) entry which is preliminary data.</text>
</comment>
<evidence type="ECO:0000256" key="2">
    <source>
        <dbReference type="ARBA" id="ARBA00012925"/>
    </source>
</evidence>
<gene>
    <name evidence="10" type="ORF">BCL74_0318</name>
</gene>
<dbReference type="InterPro" id="IPR036398">
    <property type="entry name" value="CA_dom_sf"/>
</dbReference>
<evidence type="ECO:0000256" key="3">
    <source>
        <dbReference type="ARBA" id="ARBA00022723"/>
    </source>
</evidence>
<dbReference type="GO" id="GO:0008270">
    <property type="term" value="F:zinc ion binding"/>
    <property type="evidence" value="ECO:0007669"/>
    <property type="project" value="InterPro"/>
</dbReference>
<dbReference type="Proteomes" id="UP000277424">
    <property type="component" value="Unassembled WGS sequence"/>
</dbReference>
<keyword evidence="8" id="KW-0732">Signal</keyword>